<dbReference type="OrthoDB" id="6002729at2"/>
<sequence>MSLQIAFITGRSQPGKTALSPPQRAFINTLSREGEVVPANFPWVIQRDVWQETPLVQASINNARDYLGSRRPAFVRTYQAAAVALLESAEHTLLLSGSCGLELFNNLQLPNSLMSRVSLFAWGPVAQCRPDCRHLLVQGRQDWISRLWFRKPDVYITCGHMNYLTQPALADLCIRFIRTF</sequence>
<evidence type="ECO:0000313" key="3">
    <source>
        <dbReference type="Proteomes" id="UP000237073"/>
    </source>
</evidence>
<reference evidence="3 4" key="1">
    <citation type="submission" date="2018-01" db="EMBL/GenBank/DDBJ databases">
        <title>Superficieibacter electus gen. nov., sp. nov., an extended-spectrum beta-lactamase possessing member of the Enterobacteriaceae family, isolated from intensive care unit surfaces.</title>
        <authorList>
            <person name="Potter R.F."/>
            <person name="D'Souza A.W."/>
        </authorList>
    </citation>
    <scope>NUCLEOTIDE SEQUENCE [LARGE SCALE GENOMIC DNA]</scope>
    <source>
        <strain evidence="2 4">BP-1</strain>
        <strain evidence="1 3">BP-2</strain>
    </source>
</reference>
<gene>
    <name evidence="2" type="ORF">CHU32_04900</name>
    <name evidence="1" type="ORF">CHU33_03345</name>
</gene>
<dbReference type="EMBL" id="PQGD01000003">
    <property type="protein sequence ID" value="POP50121.1"/>
    <property type="molecule type" value="Genomic_DNA"/>
</dbReference>
<dbReference type="AlphaFoldDB" id="A0A2P5GU84"/>
<dbReference type="EMBL" id="PQGE01000002">
    <property type="protein sequence ID" value="POP47274.1"/>
    <property type="molecule type" value="Genomic_DNA"/>
</dbReference>
<evidence type="ECO:0000313" key="4">
    <source>
        <dbReference type="Proteomes" id="UP000247005"/>
    </source>
</evidence>
<evidence type="ECO:0000313" key="1">
    <source>
        <dbReference type="EMBL" id="POP47274.1"/>
    </source>
</evidence>
<comment type="caution">
    <text evidence="2">The sequence shown here is derived from an EMBL/GenBank/DDBJ whole genome shotgun (WGS) entry which is preliminary data.</text>
</comment>
<accession>A0A2P5GU84</accession>
<dbReference type="Proteomes" id="UP000237073">
    <property type="component" value="Unassembled WGS sequence"/>
</dbReference>
<name>A0A2P5GU84_9ENTR</name>
<dbReference type="RefSeq" id="WP_103674663.1">
    <property type="nucleotide sequence ID" value="NZ_PQGD01000003.1"/>
</dbReference>
<protein>
    <submittedName>
        <fullName evidence="2">Uncharacterized protein</fullName>
    </submittedName>
</protein>
<proteinExistence type="predicted"/>
<keyword evidence="3" id="KW-1185">Reference proteome</keyword>
<dbReference type="Proteomes" id="UP000247005">
    <property type="component" value="Unassembled WGS sequence"/>
</dbReference>
<organism evidence="2 4">
    <name type="scientific">Superficieibacter electus</name>
    <dbReference type="NCBI Taxonomy" id="2022662"/>
    <lineage>
        <taxon>Bacteria</taxon>
        <taxon>Pseudomonadati</taxon>
        <taxon>Pseudomonadota</taxon>
        <taxon>Gammaproteobacteria</taxon>
        <taxon>Enterobacterales</taxon>
        <taxon>Enterobacteriaceae</taxon>
        <taxon>Superficieibacter</taxon>
    </lineage>
</organism>
<evidence type="ECO:0000313" key="2">
    <source>
        <dbReference type="EMBL" id="POP50121.1"/>
    </source>
</evidence>